<dbReference type="Gene3D" id="1.20.5.4130">
    <property type="match status" value="1"/>
</dbReference>
<name>A0A6A1UMM2_9ROSI</name>
<reference evidence="2 3" key="1">
    <citation type="journal article" date="2019" name="Plant Biotechnol. J.">
        <title>The red bayberry genome and genetic basis of sex determination.</title>
        <authorList>
            <person name="Jia H.M."/>
            <person name="Jia H.J."/>
            <person name="Cai Q.L."/>
            <person name="Wang Y."/>
            <person name="Zhao H.B."/>
            <person name="Yang W.F."/>
            <person name="Wang G.Y."/>
            <person name="Li Y.H."/>
            <person name="Zhan D.L."/>
            <person name="Shen Y.T."/>
            <person name="Niu Q.F."/>
            <person name="Chang L."/>
            <person name="Qiu J."/>
            <person name="Zhao L."/>
            <person name="Xie H.B."/>
            <person name="Fu W.Y."/>
            <person name="Jin J."/>
            <person name="Li X.W."/>
            <person name="Jiao Y."/>
            <person name="Zhou C.C."/>
            <person name="Tu T."/>
            <person name="Chai C.Y."/>
            <person name="Gao J.L."/>
            <person name="Fan L.J."/>
            <person name="van de Weg E."/>
            <person name="Wang J.Y."/>
            <person name="Gao Z.S."/>
        </authorList>
    </citation>
    <scope>NUCLEOTIDE SEQUENCE [LARGE SCALE GENOMIC DNA]</scope>
    <source>
        <tissue evidence="2">Leaves</tissue>
    </source>
</reference>
<keyword evidence="3" id="KW-1185">Reference proteome</keyword>
<gene>
    <name evidence="2" type="ORF">CJ030_MR0G001900</name>
</gene>
<evidence type="ECO:0000256" key="1">
    <source>
        <dbReference type="SAM" id="MobiDB-lite"/>
    </source>
</evidence>
<accession>A0A6A1UMM2</accession>
<comment type="caution">
    <text evidence="2">The sequence shown here is derived from an EMBL/GenBank/DDBJ whole genome shotgun (WGS) entry which is preliminary data.</text>
</comment>
<evidence type="ECO:0000313" key="3">
    <source>
        <dbReference type="Proteomes" id="UP000516437"/>
    </source>
</evidence>
<feature type="region of interest" description="Disordered" evidence="1">
    <location>
        <begin position="58"/>
        <end position="83"/>
    </location>
</feature>
<sequence>MAEGPVNFLLEKLARFVENEMQLLRGDREEFLYLRGELRAFLKVADELEEVMKNSKCGLSRHQRETRKHLQGSQEAASKIYKS</sequence>
<feature type="compositionally biased region" description="Basic residues" evidence="1">
    <location>
        <begin position="59"/>
        <end position="70"/>
    </location>
</feature>
<evidence type="ECO:0008006" key="4">
    <source>
        <dbReference type="Google" id="ProtNLM"/>
    </source>
</evidence>
<dbReference type="OrthoDB" id="690341at2759"/>
<dbReference type="Proteomes" id="UP000516437">
    <property type="component" value="Unassembled WGS sequence"/>
</dbReference>
<dbReference type="AlphaFoldDB" id="A0A6A1UMM2"/>
<protein>
    <recommendedName>
        <fullName evidence="4">Rx N-terminal domain-containing protein</fullName>
    </recommendedName>
</protein>
<dbReference type="EMBL" id="RXIC02000043">
    <property type="protein sequence ID" value="KAB1201645.1"/>
    <property type="molecule type" value="Genomic_DNA"/>
</dbReference>
<evidence type="ECO:0000313" key="2">
    <source>
        <dbReference type="EMBL" id="KAB1201645.1"/>
    </source>
</evidence>
<proteinExistence type="predicted"/>
<organism evidence="2 3">
    <name type="scientific">Morella rubra</name>
    <name type="common">Chinese bayberry</name>
    <dbReference type="NCBI Taxonomy" id="262757"/>
    <lineage>
        <taxon>Eukaryota</taxon>
        <taxon>Viridiplantae</taxon>
        <taxon>Streptophyta</taxon>
        <taxon>Embryophyta</taxon>
        <taxon>Tracheophyta</taxon>
        <taxon>Spermatophyta</taxon>
        <taxon>Magnoliopsida</taxon>
        <taxon>eudicotyledons</taxon>
        <taxon>Gunneridae</taxon>
        <taxon>Pentapetalae</taxon>
        <taxon>rosids</taxon>
        <taxon>fabids</taxon>
        <taxon>Fagales</taxon>
        <taxon>Myricaceae</taxon>
        <taxon>Morella</taxon>
    </lineage>
</organism>